<keyword evidence="5 6" id="KW-0234">DNA repair</keyword>
<dbReference type="STRING" id="56730.IE4872_CH00486"/>
<evidence type="ECO:0000256" key="6">
    <source>
        <dbReference type="PIRNR" id="PIRNR018267"/>
    </source>
</evidence>
<comment type="function">
    <text evidence="6">May nick specific sequences that contain T:G mispairs resulting from m5C-deamination.</text>
</comment>
<gene>
    <name evidence="7" type="primary">vsr</name>
    <name evidence="7" type="ORF">IE4872_CH00486</name>
</gene>
<proteinExistence type="inferred from homology"/>
<dbReference type="EC" id="3.1.-.-" evidence="6"/>
<dbReference type="OrthoDB" id="9801520at2"/>
<protein>
    <recommendedName>
        <fullName evidence="6">Very short patch repair endonuclease</fullName>
        <ecNumber evidence="6">3.1.-.-</ecNumber>
    </recommendedName>
</protein>
<dbReference type="AlphaFoldDB" id="A0A1L5NE26"/>
<dbReference type="SUPFAM" id="SSF52980">
    <property type="entry name" value="Restriction endonuclease-like"/>
    <property type="match status" value="1"/>
</dbReference>
<dbReference type="RefSeq" id="WP_074066472.1">
    <property type="nucleotide sequence ID" value="NZ_CP017101.1"/>
</dbReference>
<dbReference type="CDD" id="cd00221">
    <property type="entry name" value="Vsr"/>
    <property type="match status" value="1"/>
</dbReference>
<dbReference type="GO" id="GO:0016787">
    <property type="term" value="F:hydrolase activity"/>
    <property type="evidence" value="ECO:0007669"/>
    <property type="project" value="UniProtKB-KW"/>
</dbReference>
<keyword evidence="2 6" id="KW-0255">Endonuclease</keyword>
<keyword evidence="3 6" id="KW-0227">DNA damage</keyword>
<dbReference type="Pfam" id="PF03852">
    <property type="entry name" value="Vsr"/>
    <property type="match status" value="1"/>
</dbReference>
<reference evidence="7 8" key="1">
    <citation type="submission" date="2016-09" db="EMBL/GenBank/DDBJ databases">
        <title>The complete genome sequences of Rhizobium gallicum, symbiovars gallicum and phaseoli, symbionts associated to common bean (Phaseolus vulgaris).</title>
        <authorList>
            <person name="Bustos P."/>
            <person name="Santamaria R.I."/>
            <person name="Perez-Carrascal O.M."/>
            <person name="Juarez S."/>
            <person name="Lozano L."/>
            <person name="Martinez-Flores I."/>
            <person name="Martinez-Romero E."/>
            <person name="Cevallos M."/>
            <person name="Romero D."/>
            <person name="Davila G."/>
            <person name="Gonzalez V."/>
        </authorList>
    </citation>
    <scope>NUCLEOTIDE SEQUENCE [LARGE SCALE GENOMIC DNA]</scope>
    <source>
        <strain evidence="7 8">IE4872</strain>
    </source>
</reference>
<organism evidence="7 8">
    <name type="scientific">Rhizobium gallicum</name>
    <dbReference type="NCBI Taxonomy" id="56730"/>
    <lineage>
        <taxon>Bacteria</taxon>
        <taxon>Pseudomonadati</taxon>
        <taxon>Pseudomonadota</taxon>
        <taxon>Alphaproteobacteria</taxon>
        <taxon>Hyphomicrobiales</taxon>
        <taxon>Rhizobiaceae</taxon>
        <taxon>Rhizobium/Agrobacterium group</taxon>
        <taxon>Rhizobium</taxon>
    </lineage>
</organism>
<dbReference type="InterPro" id="IPR011335">
    <property type="entry name" value="Restrct_endonuc-II-like"/>
</dbReference>
<evidence type="ECO:0000256" key="1">
    <source>
        <dbReference type="ARBA" id="ARBA00022722"/>
    </source>
</evidence>
<keyword evidence="1 6" id="KW-0540">Nuclease</keyword>
<dbReference type="Proteomes" id="UP000184749">
    <property type="component" value="Chromosome"/>
</dbReference>
<evidence type="ECO:0000313" key="8">
    <source>
        <dbReference type="Proteomes" id="UP000184749"/>
    </source>
</evidence>
<dbReference type="GO" id="GO:0006298">
    <property type="term" value="P:mismatch repair"/>
    <property type="evidence" value="ECO:0007669"/>
    <property type="project" value="UniProtKB-UniRule"/>
</dbReference>
<evidence type="ECO:0000256" key="3">
    <source>
        <dbReference type="ARBA" id="ARBA00022763"/>
    </source>
</evidence>
<evidence type="ECO:0000313" key="7">
    <source>
        <dbReference type="EMBL" id="APO66151.1"/>
    </source>
</evidence>
<evidence type="ECO:0000256" key="4">
    <source>
        <dbReference type="ARBA" id="ARBA00022801"/>
    </source>
</evidence>
<dbReference type="NCBIfam" id="TIGR00632">
    <property type="entry name" value="vsr"/>
    <property type="match status" value="1"/>
</dbReference>
<dbReference type="PIRSF" id="PIRSF018267">
    <property type="entry name" value="VSR_endonuc"/>
    <property type="match status" value="1"/>
</dbReference>
<keyword evidence="4 6" id="KW-0378">Hydrolase</keyword>
<dbReference type="GO" id="GO:0004519">
    <property type="term" value="F:endonuclease activity"/>
    <property type="evidence" value="ECO:0007669"/>
    <property type="project" value="UniProtKB-KW"/>
</dbReference>
<dbReference type="InterPro" id="IPR004603">
    <property type="entry name" value="DNA_mismatch_endonuc_vsr"/>
</dbReference>
<comment type="similarity">
    <text evidence="6">Belongs to the vsr family.</text>
</comment>
<evidence type="ECO:0000256" key="5">
    <source>
        <dbReference type="ARBA" id="ARBA00023204"/>
    </source>
</evidence>
<evidence type="ECO:0000256" key="2">
    <source>
        <dbReference type="ARBA" id="ARBA00022759"/>
    </source>
</evidence>
<sequence length="151" mass="17586">MPDVVDQLTRSRMMSGIRAVNTQPELAIRRGLHAQGFRFRLHANNVPGKPDLVLPRWRAAIFVHGCFWHGHDCHLFKMPSTRPEFWSTKIERNRKRDQIVRSQLEASGWRFLVIWECALKGRTRLGFDELIEKTSSWLLGEERTGEIAGHE</sequence>
<accession>A0A1L5NE26</accession>
<dbReference type="EMBL" id="CP017101">
    <property type="protein sequence ID" value="APO66151.1"/>
    <property type="molecule type" value="Genomic_DNA"/>
</dbReference>
<dbReference type="Gene3D" id="3.40.960.10">
    <property type="entry name" value="VSR Endonuclease"/>
    <property type="match status" value="1"/>
</dbReference>
<name>A0A1L5NE26_9HYPH</name>